<feature type="region of interest" description="Disordered" evidence="3">
    <location>
        <begin position="1"/>
        <end position="39"/>
    </location>
</feature>
<dbReference type="CDD" id="cd04301">
    <property type="entry name" value="NAT_SF"/>
    <property type="match status" value="1"/>
</dbReference>
<proteinExistence type="predicted"/>
<evidence type="ECO:0000256" key="3">
    <source>
        <dbReference type="SAM" id="MobiDB-lite"/>
    </source>
</evidence>
<evidence type="ECO:0000256" key="2">
    <source>
        <dbReference type="ARBA" id="ARBA00023315"/>
    </source>
</evidence>
<evidence type="ECO:0000259" key="4">
    <source>
        <dbReference type="PROSITE" id="PS51186"/>
    </source>
</evidence>
<organism evidence="5 6">
    <name type="scientific">Plantactinospora mayteni</name>
    <dbReference type="NCBI Taxonomy" id="566021"/>
    <lineage>
        <taxon>Bacteria</taxon>
        <taxon>Bacillati</taxon>
        <taxon>Actinomycetota</taxon>
        <taxon>Actinomycetes</taxon>
        <taxon>Micromonosporales</taxon>
        <taxon>Micromonosporaceae</taxon>
        <taxon>Plantactinospora</taxon>
    </lineage>
</organism>
<dbReference type="Proteomes" id="UP000621500">
    <property type="component" value="Unassembled WGS sequence"/>
</dbReference>
<evidence type="ECO:0000256" key="1">
    <source>
        <dbReference type="ARBA" id="ARBA00022679"/>
    </source>
</evidence>
<sequence length="219" mass="23510">MDVVPTSPSPPERRGARAPTSGYTADGPQGEAAQGSPEQLVVRPGGPDDVGTVLALLDGATRWLMQRGRTGQWGTAPHSGNPRRIAQVRRWAADGDLYLAEFAGRPVGAIVVGTAVPHVPPATEPELYVNLLVSDRAHAGLRVGARLLEYAEELARAQGVDLLRVDCYAGDDGALIRYYERQGFTATEPFTVPLVDRQWPGQLLERRLSRPGDDGPDAT</sequence>
<keyword evidence="2" id="KW-0012">Acyltransferase</keyword>
<dbReference type="RefSeq" id="WP_203859780.1">
    <property type="nucleotide sequence ID" value="NZ_BAAAZQ010000017.1"/>
</dbReference>
<gene>
    <name evidence="5" type="ORF">Pma05_49110</name>
</gene>
<dbReference type="InterPro" id="IPR000182">
    <property type="entry name" value="GNAT_dom"/>
</dbReference>
<evidence type="ECO:0000313" key="5">
    <source>
        <dbReference type="EMBL" id="GIG98338.1"/>
    </source>
</evidence>
<evidence type="ECO:0000313" key="6">
    <source>
        <dbReference type="Proteomes" id="UP000621500"/>
    </source>
</evidence>
<dbReference type="PANTHER" id="PTHR43877:SF2">
    <property type="entry name" value="AMINOALKYLPHOSPHONATE N-ACETYLTRANSFERASE-RELATED"/>
    <property type="match status" value="1"/>
</dbReference>
<dbReference type="EMBL" id="BONX01000034">
    <property type="protein sequence ID" value="GIG98338.1"/>
    <property type="molecule type" value="Genomic_DNA"/>
</dbReference>
<comment type="caution">
    <text evidence="5">The sequence shown here is derived from an EMBL/GenBank/DDBJ whole genome shotgun (WGS) entry which is preliminary data.</text>
</comment>
<dbReference type="SUPFAM" id="SSF55729">
    <property type="entry name" value="Acyl-CoA N-acyltransferases (Nat)"/>
    <property type="match status" value="1"/>
</dbReference>
<protein>
    <submittedName>
        <fullName evidence="5">GCN5 family N-acetyltransferase</fullName>
    </submittedName>
</protein>
<keyword evidence="6" id="KW-1185">Reference proteome</keyword>
<accession>A0ABQ4EUK0</accession>
<dbReference type="PANTHER" id="PTHR43877">
    <property type="entry name" value="AMINOALKYLPHOSPHONATE N-ACETYLTRANSFERASE-RELATED-RELATED"/>
    <property type="match status" value="1"/>
</dbReference>
<keyword evidence="1" id="KW-0808">Transferase</keyword>
<dbReference type="InterPro" id="IPR050832">
    <property type="entry name" value="Bact_Acetyltransf"/>
</dbReference>
<dbReference type="PROSITE" id="PS51186">
    <property type="entry name" value="GNAT"/>
    <property type="match status" value="1"/>
</dbReference>
<dbReference type="InterPro" id="IPR016181">
    <property type="entry name" value="Acyl_CoA_acyltransferase"/>
</dbReference>
<dbReference type="Pfam" id="PF00583">
    <property type="entry name" value="Acetyltransf_1"/>
    <property type="match status" value="1"/>
</dbReference>
<dbReference type="Gene3D" id="3.40.630.30">
    <property type="match status" value="1"/>
</dbReference>
<reference evidence="5 6" key="1">
    <citation type="submission" date="2021-01" db="EMBL/GenBank/DDBJ databases">
        <title>Whole genome shotgun sequence of Plantactinospora mayteni NBRC 109088.</title>
        <authorList>
            <person name="Komaki H."/>
            <person name="Tamura T."/>
        </authorList>
    </citation>
    <scope>NUCLEOTIDE SEQUENCE [LARGE SCALE GENOMIC DNA]</scope>
    <source>
        <strain evidence="5 6">NBRC 109088</strain>
    </source>
</reference>
<name>A0ABQ4EUK0_9ACTN</name>
<feature type="domain" description="N-acetyltransferase" evidence="4">
    <location>
        <begin position="40"/>
        <end position="205"/>
    </location>
</feature>